<name>U2CXQ4_9BACE</name>
<feature type="transmembrane region" description="Helical" evidence="1">
    <location>
        <begin position="121"/>
        <end position="139"/>
    </location>
</feature>
<dbReference type="HOGENOM" id="CLU_090570_0_0_10"/>
<reference evidence="2 3" key="1">
    <citation type="submission" date="2013-08" db="EMBL/GenBank/DDBJ databases">
        <authorList>
            <person name="Weinstock G."/>
            <person name="Sodergren E."/>
            <person name="Wylie T."/>
            <person name="Fulton L."/>
            <person name="Fulton R."/>
            <person name="Fronick C."/>
            <person name="O'Laughlin M."/>
            <person name="Godfrey J."/>
            <person name="Miner T."/>
            <person name="Herter B."/>
            <person name="Appelbaum E."/>
            <person name="Cordes M."/>
            <person name="Lek S."/>
            <person name="Wollam A."/>
            <person name="Pepin K.H."/>
            <person name="Palsikar V.B."/>
            <person name="Mitreva M."/>
            <person name="Wilson R.K."/>
        </authorList>
    </citation>
    <scope>NUCLEOTIDE SEQUENCE [LARGE SCALE GENOMIC DNA]</scope>
    <source>
        <strain evidence="2 3">F0041</strain>
    </source>
</reference>
<feature type="transmembrane region" description="Helical" evidence="1">
    <location>
        <begin position="30"/>
        <end position="51"/>
    </location>
</feature>
<keyword evidence="1" id="KW-0472">Membrane</keyword>
<evidence type="ECO:0000313" key="2">
    <source>
        <dbReference type="EMBL" id="ERI88853.1"/>
    </source>
</evidence>
<feature type="transmembrane region" description="Helical" evidence="1">
    <location>
        <begin position="168"/>
        <end position="186"/>
    </location>
</feature>
<feature type="transmembrane region" description="Helical" evidence="1">
    <location>
        <begin position="144"/>
        <end position="162"/>
    </location>
</feature>
<dbReference type="OrthoDB" id="1096547at2"/>
<keyword evidence="1" id="KW-0812">Transmembrane</keyword>
<protein>
    <submittedName>
        <fullName evidence="2">Uncharacterized protein</fullName>
    </submittedName>
</protein>
<feature type="transmembrane region" description="Helical" evidence="1">
    <location>
        <begin position="57"/>
        <end position="76"/>
    </location>
</feature>
<keyword evidence="1" id="KW-1133">Transmembrane helix</keyword>
<accession>U2CXQ4</accession>
<dbReference type="Proteomes" id="UP000016496">
    <property type="component" value="Unassembled WGS sequence"/>
</dbReference>
<comment type="caution">
    <text evidence="2">The sequence shown here is derived from an EMBL/GenBank/DDBJ whole genome shotgun (WGS) entry which is preliminary data.</text>
</comment>
<sequence>MEERKINETDSLKLISMMVKNARTNLRAKINSNILLLWGYAVVIISILVWVLKKWTIFPYTSLLWLLIPFICLPITKYLYSKDKVKVKSYLDKTIDYITILNVSVCTIIALVAIWVKMPVLFIEGILFSMWIIIIGLLIRYRPVIYGGVIGIILSLCLLFVPEEVNQILTFALIPLFSIIIPGHLFKKNIPSNV</sequence>
<dbReference type="RefSeq" id="WP_021645941.1">
    <property type="nucleotide sequence ID" value="NZ_KE993124.1"/>
</dbReference>
<feature type="transmembrane region" description="Helical" evidence="1">
    <location>
        <begin position="97"/>
        <end position="115"/>
    </location>
</feature>
<dbReference type="AlphaFoldDB" id="U2CXQ4"/>
<proteinExistence type="predicted"/>
<evidence type="ECO:0000313" key="3">
    <source>
        <dbReference type="Proteomes" id="UP000016496"/>
    </source>
</evidence>
<dbReference type="EMBL" id="AWSV01000016">
    <property type="protein sequence ID" value="ERI88853.1"/>
    <property type="molecule type" value="Genomic_DNA"/>
</dbReference>
<gene>
    <name evidence="2" type="ORF">HMPREF1981_00238</name>
</gene>
<evidence type="ECO:0000256" key="1">
    <source>
        <dbReference type="SAM" id="Phobius"/>
    </source>
</evidence>
<organism evidence="2 3">
    <name type="scientific">Bacteroides pyogenes F0041</name>
    <dbReference type="NCBI Taxonomy" id="1321819"/>
    <lineage>
        <taxon>Bacteria</taxon>
        <taxon>Pseudomonadati</taxon>
        <taxon>Bacteroidota</taxon>
        <taxon>Bacteroidia</taxon>
        <taxon>Bacteroidales</taxon>
        <taxon>Bacteroidaceae</taxon>
        <taxon>Bacteroides</taxon>
    </lineage>
</organism>